<dbReference type="SUPFAM" id="SSF53448">
    <property type="entry name" value="Nucleotide-diphospho-sugar transferases"/>
    <property type="match status" value="1"/>
</dbReference>
<dbReference type="PROSITE" id="PS51257">
    <property type="entry name" value="PROKAR_LIPOPROTEIN"/>
    <property type="match status" value="1"/>
</dbReference>
<dbReference type="EMBL" id="JAHBAY010000002">
    <property type="protein sequence ID" value="MBT0768156.1"/>
    <property type="molecule type" value="Genomic_DNA"/>
</dbReference>
<gene>
    <name evidence="2" type="ORF">KIH74_04435</name>
</gene>
<accession>A0ABS5TAU7</accession>
<sequence length="262" mass="28416">MDQDRPQHPPLSVSVVIACRNSASTLGLQLEALAGQTYEGCWEVIVSDNGSTDALLKVVDEFRDRLPGLRVIDSSGRLGAGCARNAAAETAKYEYLAFCDADDEVTPTWLAALAEALQENDFVAGRFEPSKLNARRSRTLQQDSQLQTSPFGPGLPHAGAGNMGIRRSVFLAVGGFDQSLRTLEDTDLCWRVQLAGHRLVFAPRAIVHVRLRSGVIAMWRQGAPTAGPPLDWSGGTGQVSHGMRPRSGATSQVGRHRFLLRR</sequence>
<dbReference type="EC" id="2.4.-.-" evidence="2"/>
<keyword evidence="2" id="KW-0328">Glycosyltransferase</keyword>
<dbReference type="InterPro" id="IPR001173">
    <property type="entry name" value="Glyco_trans_2-like"/>
</dbReference>
<evidence type="ECO:0000259" key="1">
    <source>
        <dbReference type="Pfam" id="PF00535"/>
    </source>
</evidence>
<evidence type="ECO:0000313" key="3">
    <source>
        <dbReference type="Proteomes" id="UP001197247"/>
    </source>
</evidence>
<dbReference type="InterPro" id="IPR029044">
    <property type="entry name" value="Nucleotide-diphossugar_trans"/>
</dbReference>
<dbReference type="Proteomes" id="UP001197247">
    <property type="component" value="Unassembled WGS sequence"/>
</dbReference>
<dbReference type="Gene3D" id="3.90.550.10">
    <property type="entry name" value="Spore Coat Polysaccharide Biosynthesis Protein SpsA, Chain A"/>
    <property type="match status" value="1"/>
</dbReference>
<dbReference type="RefSeq" id="WP_214154463.1">
    <property type="nucleotide sequence ID" value="NZ_JAHBAY010000002.1"/>
</dbReference>
<reference evidence="2 3" key="1">
    <citation type="submission" date="2021-05" db="EMBL/GenBank/DDBJ databases">
        <title>Kineosporia and Streptomyces sp. nov. two new marine actinobacteria isolated from Coral.</title>
        <authorList>
            <person name="Buangrab K."/>
            <person name="Sutthacheep M."/>
            <person name="Yeemin T."/>
            <person name="Harunari E."/>
            <person name="Igarashi Y."/>
            <person name="Kanchanasin P."/>
            <person name="Tanasupawat S."/>
            <person name="Phongsopitanun W."/>
        </authorList>
    </citation>
    <scope>NUCLEOTIDE SEQUENCE [LARGE SCALE GENOMIC DNA]</scope>
    <source>
        <strain evidence="2 3">J2-2</strain>
    </source>
</reference>
<evidence type="ECO:0000313" key="2">
    <source>
        <dbReference type="EMBL" id="MBT0768156.1"/>
    </source>
</evidence>
<dbReference type="PANTHER" id="PTHR43685">
    <property type="entry name" value="GLYCOSYLTRANSFERASE"/>
    <property type="match status" value="1"/>
</dbReference>
<comment type="caution">
    <text evidence="2">The sequence shown here is derived from an EMBL/GenBank/DDBJ whole genome shotgun (WGS) entry which is preliminary data.</text>
</comment>
<protein>
    <submittedName>
        <fullName evidence="2">Glycosyltransferase</fullName>
        <ecNumber evidence="2">2.4.-.-</ecNumber>
    </submittedName>
</protein>
<proteinExistence type="predicted"/>
<dbReference type="PANTHER" id="PTHR43685:SF12">
    <property type="entry name" value="GLYCOSYL TRANSFERASE FAMILY 2"/>
    <property type="match status" value="1"/>
</dbReference>
<organism evidence="2 3">
    <name type="scientific">Kineosporia corallincola</name>
    <dbReference type="NCBI Taxonomy" id="2835133"/>
    <lineage>
        <taxon>Bacteria</taxon>
        <taxon>Bacillati</taxon>
        <taxon>Actinomycetota</taxon>
        <taxon>Actinomycetes</taxon>
        <taxon>Kineosporiales</taxon>
        <taxon>Kineosporiaceae</taxon>
        <taxon>Kineosporia</taxon>
    </lineage>
</organism>
<keyword evidence="2" id="KW-0808">Transferase</keyword>
<dbReference type="Pfam" id="PF00535">
    <property type="entry name" value="Glycos_transf_2"/>
    <property type="match status" value="1"/>
</dbReference>
<keyword evidence="3" id="KW-1185">Reference proteome</keyword>
<dbReference type="InterPro" id="IPR050834">
    <property type="entry name" value="Glycosyltransf_2"/>
</dbReference>
<dbReference type="GO" id="GO:0016757">
    <property type="term" value="F:glycosyltransferase activity"/>
    <property type="evidence" value="ECO:0007669"/>
    <property type="project" value="UniProtKB-KW"/>
</dbReference>
<name>A0ABS5TAU7_9ACTN</name>
<feature type="domain" description="Glycosyltransferase 2-like" evidence="1">
    <location>
        <begin position="14"/>
        <end position="170"/>
    </location>
</feature>